<dbReference type="RefSeq" id="WP_161430224.1">
    <property type="nucleotide sequence ID" value="NZ_WUTT01000001.1"/>
</dbReference>
<name>A0A7X5ANT3_9GAMM</name>
<sequence length="136" mass="15443">MRTYSDATLEHYADRFIALRLARHGVTLEQYLANPARFERLALEPEPPLPAQQAAALRLWWAWDTGLAPAGASTAPTALPANYQCWRELIAQWRHAEATVERDIAHLPRRNGAFIEPLHHHRFPRGGQSDFTKRGA</sequence>
<accession>A0A7X5ANT3</accession>
<gene>
    <name evidence="1" type="ORF">GRB96_02085</name>
</gene>
<evidence type="ECO:0000313" key="1">
    <source>
        <dbReference type="EMBL" id="NAW33213.1"/>
    </source>
</evidence>
<reference evidence="1 2" key="1">
    <citation type="submission" date="2019-12" db="EMBL/GenBank/DDBJ databases">
        <title>Draft genome sequencing of Halomonas alimentaria DSM 15356.</title>
        <authorList>
            <person name="Pandiyan K."/>
            <person name="Kushwaha P."/>
            <person name="Gowdham M."/>
            <person name="Chakdar H."/>
            <person name="Singh A."/>
            <person name="Kumar M."/>
            <person name="Saxena A.K."/>
        </authorList>
    </citation>
    <scope>NUCLEOTIDE SEQUENCE [LARGE SCALE GENOMIC DNA]</scope>
    <source>
        <strain evidence="1 2">DSM 15356</strain>
    </source>
</reference>
<dbReference type="EMBL" id="WUTT01000001">
    <property type="protein sequence ID" value="NAW33213.1"/>
    <property type="molecule type" value="Genomic_DNA"/>
</dbReference>
<evidence type="ECO:0000313" key="2">
    <source>
        <dbReference type="Proteomes" id="UP000487929"/>
    </source>
</evidence>
<comment type="caution">
    <text evidence="1">The sequence shown here is derived from an EMBL/GenBank/DDBJ whole genome shotgun (WGS) entry which is preliminary data.</text>
</comment>
<keyword evidence="2" id="KW-1185">Reference proteome</keyword>
<dbReference type="Proteomes" id="UP000487929">
    <property type="component" value="Unassembled WGS sequence"/>
</dbReference>
<dbReference type="AlphaFoldDB" id="A0A7X5ANT3"/>
<protein>
    <submittedName>
        <fullName evidence="1">Uncharacterized protein</fullName>
    </submittedName>
</protein>
<organism evidence="1 2">
    <name type="scientific">Halomonas alimentaria</name>
    <dbReference type="NCBI Taxonomy" id="147248"/>
    <lineage>
        <taxon>Bacteria</taxon>
        <taxon>Pseudomonadati</taxon>
        <taxon>Pseudomonadota</taxon>
        <taxon>Gammaproteobacteria</taxon>
        <taxon>Oceanospirillales</taxon>
        <taxon>Halomonadaceae</taxon>
        <taxon>Halomonas</taxon>
    </lineage>
</organism>
<proteinExistence type="predicted"/>
<dbReference type="OrthoDB" id="6169084at2"/>